<feature type="domain" description="S-layer family duplication" evidence="1">
    <location>
        <begin position="439"/>
        <end position="691"/>
    </location>
</feature>
<dbReference type="Gene3D" id="2.60.40.4190">
    <property type="match status" value="2"/>
</dbReference>
<dbReference type="Pfam" id="PF07752">
    <property type="entry name" value="S-layer"/>
    <property type="match status" value="2"/>
</dbReference>
<dbReference type="InterPro" id="IPR006457">
    <property type="entry name" value="S_layer-rel_Mac"/>
</dbReference>
<dbReference type="EMBL" id="JAGSOI010000004">
    <property type="protein sequence ID" value="MCM1985794.1"/>
    <property type="molecule type" value="Genomic_DNA"/>
</dbReference>
<dbReference type="InterPro" id="IPR013783">
    <property type="entry name" value="Ig-like_fold"/>
</dbReference>
<dbReference type="RefSeq" id="WP_250867168.1">
    <property type="nucleotide sequence ID" value="NZ_JAGSOI010000004.1"/>
</dbReference>
<dbReference type="Proteomes" id="UP001056766">
    <property type="component" value="Unassembled WGS sequence"/>
</dbReference>
<feature type="non-terminal residue" evidence="2">
    <location>
        <position position="1"/>
    </location>
</feature>
<gene>
    <name evidence="2" type="ORF">KDK67_01990</name>
</gene>
<accession>A0A9E5DB75</accession>
<evidence type="ECO:0000313" key="3">
    <source>
        <dbReference type="Proteomes" id="UP001056766"/>
    </source>
</evidence>
<organism evidence="2 3">
    <name type="scientific">Methanococcoides seepicolus</name>
    <dbReference type="NCBI Taxonomy" id="2828780"/>
    <lineage>
        <taxon>Archaea</taxon>
        <taxon>Methanobacteriati</taxon>
        <taxon>Methanobacteriota</taxon>
        <taxon>Stenosarchaea group</taxon>
        <taxon>Methanomicrobia</taxon>
        <taxon>Methanosarcinales</taxon>
        <taxon>Methanosarcinaceae</taxon>
        <taxon>Methanococcoides</taxon>
    </lineage>
</organism>
<name>A0A9E5DB75_9EURY</name>
<feature type="domain" description="S-layer family duplication" evidence="1">
    <location>
        <begin position="158"/>
        <end position="415"/>
    </location>
</feature>
<dbReference type="Gene3D" id="2.60.98.40">
    <property type="match status" value="2"/>
</dbReference>
<protein>
    <submittedName>
        <fullName evidence="2">S-layer protein</fullName>
    </submittedName>
</protein>
<keyword evidence="3" id="KW-1185">Reference proteome</keyword>
<reference evidence="2" key="2">
    <citation type="submission" date="2021-04" db="EMBL/GenBank/DDBJ databases">
        <authorList>
            <person name="Dong X."/>
        </authorList>
    </citation>
    <scope>NUCLEOTIDE SEQUENCE</scope>
    <source>
        <strain evidence="2">LLY</strain>
    </source>
</reference>
<dbReference type="NCBIfam" id="TIGR01567">
    <property type="entry name" value="S_layer_rel_Mac"/>
    <property type="match status" value="2"/>
</dbReference>
<reference evidence="2" key="1">
    <citation type="journal article" date="2021" name="mSystems">
        <title>Bacteria and Archaea Synergistically Convert Glycine Betaine to Biogenic Methane in the Formosa Cold Seep of the South China Sea.</title>
        <authorList>
            <person name="Li L."/>
            <person name="Zhang W."/>
            <person name="Zhang S."/>
            <person name="Song L."/>
            <person name="Sun Q."/>
            <person name="Zhang H."/>
            <person name="Xiang H."/>
            <person name="Dong X."/>
        </authorList>
    </citation>
    <scope>NUCLEOTIDE SEQUENCE</scope>
    <source>
        <strain evidence="2">LLY</strain>
    </source>
</reference>
<dbReference type="Gene3D" id="2.60.40.10">
    <property type="entry name" value="Immunoglobulins"/>
    <property type="match status" value="1"/>
</dbReference>
<evidence type="ECO:0000259" key="1">
    <source>
        <dbReference type="Pfam" id="PF07752"/>
    </source>
</evidence>
<proteinExistence type="predicted"/>
<comment type="caution">
    <text evidence="2">The sequence shown here is derived from an EMBL/GenBank/DDBJ whole genome shotgun (WGS) entry which is preliminary data.</text>
</comment>
<dbReference type="AlphaFoldDB" id="A0A9E5DB75"/>
<sequence>VTDGKDYYRTVGGFPVDTHNFQFTASDGTESATPTSLKTFEVDVANHPPSFEDESVTGVPDETVGSTFFFNITYVDSDNNASDYMIVNIDGDDHDMIKMDNNDPEDGIKYSYNTSSLIIGDHDYFFGASDGTFPINTSVSTVTVHPATYYSGDRIWDANAGQSTNYTWNALSYSGFFYDLESGLGSETMTIHLDSDSDRNIGDGDLEYETTPIETDFEYGAWGSYEVIGFMAEKYFAGYTSSTHSDVSKDGAISLMSKGHLTKVLIDSDDKDRFYGGTGLVLEEGYVLSIVELDVNGDRVFVSLSKDGDEVDEMVVSSGNPYVYEKDLGDLDDVPIIAVNFAEIFSGRESSAVFIEGIFQISDEYEDINKGDEYGAMEVKTISSTKITMENEDSIGLDKGDIVDIMGKLKFIVADDSDLRFAPFVDMSEPGTYELRGTIAENKGLRWTPLNFEGFYYNIDEGIGTESLNLTLNGRNIDDGGLVYTTTPSNVSFEYSGWKNNYDVIGFMAEKYFVGYPKDAFGSGSNDAISLMSKGQLSKVLIDDDDKKSVFGGSSLILEEGYSLDIIEVNMDGDKVLIELSKDGKSIESTVVSSGNPYIYEKDFGDVDDVPIIVVNFDEIFSGRESTAVFVEGIFQISDEYEEINTGDNYGEMEVTSVSSAKIEMKNDDSISLSKGDEIEIMGEIKFKVADSDVVRYYPFVEISTEPADSLDVGVEPEIVSEGDKITVTVTSRGSLVNGATVKAGSIVLGTTDDEGEVDYTFHADGKYDITAEKDGYTNGEASLEVISPDDESRKMSIEFSPEVIYEGNLVTFTVVKSIGGDALEDVDVTIDGKSIGDTDSDGVVTDVLKEIGMHKITAEKEGFLDAEENIEVKELEAKFEFSNLVVTPLEVKTGKDVKVKLDAVNNGKAAGSYTVELLVNDNTTATQEISLGVGESAPVEFEYTAGEPGTYLVKVGGMTATVEVVKGTSTVTYLLGGAAIAVLGGAAYLFTAGGWTVSTAGAKAGEAAAVLSEKLSSLLSRGK</sequence>
<evidence type="ECO:0000313" key="2">
    <source>
        <dbReference type="EMBL" id="MCM1985794.1"/>
    </source>
</evidence>